<feature type="transmembrane region" description="Helical" evidence="7">
    <location>
        <begin position="120"/>
        <end position="141"/>
    </location>
</feature>
<dbReference type="CDD" id="cd06261">
    <property type="entry name" value="TM_PBP2"/>
    <property type="match status" value="1"/>
</dbReference>
<organism evidence="9 10">
    <name type="scientific">Paenibacillus arenilitoris</name>
    <dbReference type="NCBI Taxonomy" id="2772299"/>
    <lineage>
        <taxon>Bacteria</taxon>
        <taxon>Bacillati</taxon>
        <taxon>Bacillota</taxon>
        <taxon>Bacilli</taxon>
        <taxon>Bacillales</taxon>
        <taxon>Paenibacillaceae</taxon>
        <taxon>Paenibacillus</taxon>
    </lineage>
</organism>
<dbReference type="EMBL" id="JACXIY010000025">
    <property type="protein sequence ID" value="MBD2870987.1"/>
    <property type="molecule type" value="Genomic_DNA"/>
</dbReference>
<protein>
    <submittedName>
        <fullName evidence="9">Sugar ABC transporter permease</fullName>
    </submittedName>
</protein>
<keyword evidence="10" id="KW-1185">Reference proteome</keyword>
<dbReference type="Gene3D" id="1.10.3720.10">
    <property type="entry name" value="MetI-like"/>
    <property type="match status" value="1"/>
</dbReference>
<evidence type="ECO:0000313" key="9">
    <source>
        <dbReference type="EMBL" id="MBD2870987.1"/>
    </source>
</evidence>
<feature type="domain" description="ABC transmembrane type-1" evidence="8">
    <location>
        <begin position="74"/>
        <end position="291"/>
    </location>
</feature>
<comment type="similarity">
    <text evidence="7">Belongs to the binding-protein-dependent transport system permease family.</text>
</comment>
<accession>A0A927CPA3</accession>
<dbReference type="PROSITE" id="PS50928">
    <property type="entry name" value="ABC_TM1"/>
    <property type="match status" value="1"/>
</dbReference>
<gene>
    <name evidence="9" type="ORF">IDH41_20585</name>
</gene>
<evidence type="ECO:0000256" key="5">
    <source>
        <dbReference type="ARBA" id="ARBA00022989"/>
    </source>
</evidence>
<feature type="transmembrane region" description="Helical" evidence="7">
    <location>
        <begin position="216"/>
        <end position="243"/>
    </location>
</feature>
<dbReference type="SUPFAM" id="SSF161098">
    <property type="entry name" value="MetI-like"/>
    <property type="match status" value="1"/>
</dbReference>
<feature type="transmembrane region" description="Helical" evidence="7">
    <location>
        <begin position="12"/>
        <end position="39"/>
    </location>
</feature>
<evidence type="ECO:0000256" key="4">
    <source>
        <dbReference type="ARBA" id="ARBA00022692"/>
    </source>
</evidence>
<reference evidence="9" key="1">
    <citation type="submission" date="2020-09" db="EMBL/GenBank/DDBJ databases">
        <title>A novel bacterium of genus Paenibacillus, isolated from South China Sea.</title>
        <authorList>
            <person name="Huang H."/>
            <person name="Mo K."/>
            <person name="Hu Y."/>
        </authorList>
    </citation>
    <scope>NUCLEOTIDE SEQUENCE</scope>
    <source>
        <strain evidence="9">IB182493</strain>
    </source>
</reference>
<keyword evidence="2 7" id="KW-0813">Transport</keyword>
<proteinExistence type="inferred from homology"/>
<evidence type="ECO:0000313" key="10">
    <source>
        <dbReference type="Proteomes" id="UP000632125"/>
    </source>
</evidence>
<evidence type="ECO:0000256" key="6">
    <source>
        <dbReference type="ARBA" id="ARBA00023136"/>
    </source>
</evidence>
<dbReference type="RefSeq" id="WP_190864368.1">
    <property type="nucleotide sequence ID" value="NZ_JACXIY010000025.1"/>
</dbReference>
<name>A0A927CPA3_9BACL</name>
<evidence type="ECO:0000259" key="8">
    <source>
        <dbReference type="PROSITE" id="PS50928"/>
    </source>
</evidence>
<dbReference type="GO" id="GO:0055085">
    <property type="term" value="P:transmembrane transport"/>
    <property type="evidence" value="ECO:0007669"/>
    <property type="project" value="InterPro"/>
</dbReference>
<feature type="transmembrane region" description="Helical" evidence="7">
    <location>
        <begin position="78"/>
        <end position="99"/>
    </location>
</feature>
<dbReference type="Proteomes" id="UP000632125">
    <property type="component" value="Unassembled WGS sequence"/>
</dbReference>
<comment type="caution">
    <text evidence="9">The sequence shown here is derived from an EMBL/GenBank/DDBJ whole genome shotgun (WGS) entry which is preliminary data.</text>
</comment>
<dbReference type="AlphaFoldDB" id="A0A927CPA3"/>
<keyword evidence="6 7" id="KW-0472">Membrane</keyword>
<evidence type="ECO:0000256" key="3">
    <source>
        <dbReference type="ARBA" id="ARBA00022475"/>
    </source>
</evidence>
<evidence type="ECO:0000256" key="7">
    <source>
        <dbReference type="RuleBase" id="RU363032"/>
    </source>
</evidence>
<dbReference type="InterPro" id="IPR035906">
    <property type="entry name" value="MetI-like_sf"/>
</dbReference>
<evidence type="ECO:0000256" key="2">
    <source>
        <dbReference type="ARBA" id="ARBA00022448"/>
    </source>
</evidence>
<feature type="transmembrane region" description="Helical" evidence="7">
    <location>
        <begin position="161"/>
        <end position="186"/>
    </location>
</feature>
<dbReference type="InterPro" id="IPR000515">
    <property type="entry name" value="MetI-like"/>
</dbReference>
<dbReference type="PANTHER" id="PTHR43227:SF11">
    <property type="entry name" value="BLL4140 PROTEIN"/>
    <property type="match status" value="1"/>
</dbReference>
<evidence type="ECO:0000256" key="1">
    <source>
        <dbReference type="ARBA" id="ARBA00004651"/>
    </source>
</evidence>
<dbReference type="Pfam" id="PF00528">
    <property type="entry name" value="BPD_transp_1"/>
    <property type="match status" value="1"/>
</dbReference>
<dbReference type="GO" id="GO:0005886">
    <property type="term" value="C:plasma membrane"/>
    <property type="evidence" value="ECO:0007669"/>
    <property type="project" value="UniProtKB-SubCell"/>
</dbReference>
<keyword evidence="5 7" id="KW-1133">Transmembrane helix</keyword>
<dbReference type="PANTHER" id="PTHR43227">
    <property type="entry name" value="BLL4140 PROTEIN"/>
    <property type="match status" value="1"/>
</dbReference>
<keyword evidence="3" id="KW-1003">Cell membrane</keyword>
<keyword evidence="4 7" id="KW-0812">Transmembrane</keyword>
<feature type="transmembrane region" description="Helical" evidence="7">
    <location>
        <begin position="270"/>
        <end position="290"/>
    </location>
</feature>
<sequence>MHLRKELAKNRTLYLMALPGVLLFFLFNYLPMAGVIVAFKQYSFSGGLFGSPWAKPLLGNFQFFFSSDAFWRVTRNTLALNFSFIFFGTLFALVLSILLNEVRFLKVKKAIQSSILLPYFISWIVVGVFAYALFNFDYGLINQGLQLLGIAAKDWYNSYEAWPFIMTFISIWKTAGYTSIIFLAVLAGIDATYYEAADIDGAGKWSKIRHITLPHLMPTATILTLLAIGKIMYADFGMFYAIIGENSILYPSADVIDTYVYRTLRKLGDVGMSSAVGLYQSVIGFVLVLASNKIARKYQDEGSIF</sequence>
<dbReference type="InterPro" id="IPR050809">
    <property type="entry name" value="UgpAE/MalFG_permease"/>
</dbReference>
<comment type="subcellular location">
    <subcellularLocation>
        <location evidence="1 7">Cell membrane</location>
        <topology evidence="1 7">Multi-pass membrane protein</topology>
    </subcellularLocation>
</comment>